<dbReference type="AlphaFoldDB" id="A0A2S7N3D7"/>
<keyword evidence="5 11" id="KW-0808">Transferase</keyword>
<keyword evidence="8 11" id="KW-0067">ATP-binding</keyword>
<organism evidence="12 13">
    <name type="scientific">Pradoshia eiseniae</name>
    <dbReference type="NCBI Taxonomy" id="2064768"/>
    <lineage>
        <taxon>Bacteria</taxon>
        <taxon>Bacillati</taxon>
        <taxon>Bacillota</taxon>
        <taxon>Bacilli</taxon>
        <taxon>Bacillales</taxon>
        <taxon>Bacillaceae</taxon>
        <taxon>Pradoshia</taxon>
    </lineage>
</organism>
<dbReference type="GO" id="GO:0009423">
    <property type="term" value="P:chorismate biosynthetic process"/>
    <property type="evidence" value="ECO:0007669"/>
    <property type="project" value="UniProtKB-UniRule"/>
</dbReference>
<protein>
    <recommendedName>
        <fullName evidence="3 11">Shikimate kinase</fullName>
        <shortName evidence="11">SK</shortName>
        <ecNumber evidence="3 11">2.7.1.71</ecNumber>
    </recommendedName>
</protein>
<comment type="function">
    <text evidence="11">Catalyzes the specific phosphorylation of the 3-hydroxyl group of shikimic acid using ATP as a cosubstrate.</text>
</comment>
<evidence type="ECO:0000256" key="7">
    <source>
        <dbReference type="ARBA" id="ARBA00022777"/>
    </source>
</evidence>
<dbReference type="Pfam" id="PF01202">
    <property type="entry name" value="SKI"/>
    <property type="match status" value="1"/>
</dbReference>
<dbReference type="InterPro" id="IPR031322">
    <property type="entry name" value="Shikimate/glucono_kinase"/>
</dbReference>
<feature type="binding site" evidence="11">
    <location>
        <begin position="11"/>
        <end position="16"/>
    </location>
    <ligand>
        <name>ATP</name>
        <dbReference type="ChEBI" id="CHEBI:30616"/>
    </ligand>
</feature>
<gene>
    <name evidence="11" type="primary">aroK</name>
    <name evidence="12" type="ORF">CYL18_01115</name>
</gene>
<evidence type="ECO:0000256" key="4">
    <source>
        <dbReference type="ARBA" id="ARBA00022605"/>
    </source>
</evidence>
<comment type="caution">
    <text evidence="12">The sequence shown here is derived from an EMBL/GenBank/DDBJ whole genome shotgun (WGS) entry which is preliminary data.</text>
</comment>
<evidence type="ECO:0000256" key="11">
    <source>
        <dbReference type="HAMAP-Rule" id="MF_00109"/>
    </source>
</evidence>
<evidence type="ECO:0000256" key="3">
    <source>
        <dbReference type="ARBA" id="ARBA00012154"/>
    </source>
</evidence>
<keyword evidence="13" id="KW-1185">Reference proteome</keyword>
<feature type="binding site" evidence="11">
    <location>
        <position position="135"/>
    </location>
    <ligand>
        <name>substrate</name>
    </ligand>
</feature>
<feature type="binding site" evidence="11">
    <location>
        <position position="57"/>
    </location>
    <ligand>
        <name>substrate</name>
    </ligand>
</feature>
<dbReference type="GO" id="GO:0005524">
    <property type="term" value="F:ATP binding"/>
    <property type="evidence" value="ECO:0007669"/>
    <property type="project" value="UniProtKB-UniRule"/>
</dbReference>
<keyword evidence="11" id="KW-0479">Metal-binding</keyword>
<keyword evidence="4 11" id="KW-0028">Amino-acid biosynthesis</keyword>
<dbReference type="GO" id="GO:0009073">
    <property type="term" value="P:aromatic amino acid family biosynthetic process"/>
    <property type="evidence" value="ECO:0007669"/>
    <property type="project" value="UniProtKB-KW"/>
</dbReference>
<dbReference type="RefSeq" id="WP_104847625.1">
    <property type="nucleotide sequence ID" value="NZ_PKOZ01000001.1"/>
</dbReference>
<accession>A0A2S7N3D7</accession>
<keyword evidence="11" id="KW-0460">Magnesium</keyword>
<evidence type="ECO:0000313" key="13">
    <source>
        <dbReference type="Proteomes" id="UP000239663"/>
    </source>
</evidence>
<reference evidence="12 13" key="1">
    <citation type="submission" date="2017-12" db="EMBL/GenBank/DDBJ databases">
        <title>Taxonomic description and draft genome of Pradoshia cofamensis Gen. nov., sp. nov., a thermotolerant bacillale isolated from anterior gut of earthworm Eisenia fetida.</title>
        <authorList>
            <person name="Saha T."/>
            <person name="Chakraborty R."/>
        </authorList>
    </citation>
    <scope>NUCLEOTIDE SEQUENCE [LARGE SCALE GENOMIC DNA]</scope>
    <source>
        <strain evidence="12 13">EAG3</strain>
    </source>
</reference>
<dbReference type="Proteomes" id="UP000239663">
    <property type="component" value="Unassembled WGS sequence"/>
</dbReference>
<evidence type="ECO:0000256" key="2">
    <source>
        <dbReference type="ARBA" id="ARBA00006997"/>
    </source>
</evidence>
<evidence type="ECO:0000256" key="10">
    <source>
        <dbReference type="ARBA" id="ARBA00048567"/>
    </source>
</evidence>
<dbReference type="PANTHER" id="PTHR21087:SF16">
    <property type="entry name" value="SHIKIMATE KINASE 1, CHLOROPLASTIC"/>
    <property type="match status" value="1"/>
</dbReference>
<evidence type="ECO:0000256" key="6">
    <source>
        <dbReference type="ARBA" id="ARBA00022741"/>
    </source>
</evidence>
<evidence type="ECO:0000256" key="5">
    <source>
        <dbReference type="ARBA" id="ARBA00022679"/>
    </source>
</evidence>
<dbReference type="GO" id="GO:0005829">
    <property type="term" value="C:cytosol"/>
    <property type="evidence" value="ECO:0007669"/>
    <property type="project" value="TreeGrafter"/>
</dbReference>
<feature type="binding site" evidence="11">
    <location>
        <position position="33"/>
    </location>
    <ligand>
        <name>substrate</name>
    </ligand>
</feature>
<comment type="similarity">
    <text evidence="2 11">Belongs to the shikimate kinase family.</text>
</comment>
<dbReference type="GO" id="GO:0008652">
    <property type="term" value="P:amino acid biosynthetic process"/>
    <property type="evidence" value="ECO:0007669"/>
    <property type="project" value="UniProtKB-KW"/>
</dbReference>
<dbReference type="InterPro" id="IPR023000">
    <property type="entry name" value="Shikimate_kinase_CS"/>
</dbReference>
<comment type="subcellular location">
    <subcellularLocation>
        <location evidence="11">Cytoplasm</location>
    </subcellularLocation>
</comment>
<dbReference type="InterPro" id="IPR000623">
    <property type="entry name" value="Shikimate_kinase/TSH1"/>
</dbReference>
<feature type="binding site" evidence="11">
    <location>
        <position position="15"/>
    </location>
    <ligand>
        <name>Mg(2+)</name>
        <dbReference type="ChEBI" id="CHEBI:18420"/>
    </ligand>
</feature>
<dbReference type="EC" id="2.7.1.71" evidence="3 11"/>
<evidence type="ECO:0000256" key="1">
    <source>
        <dbReference type="ARBA" id="ARBA00004842"/>
    </source>
</evidence>
<dbReference type="GO" id="GO:0000287">
    <property type="term" value="F:magnesium ion binding"/>
    <property type="evidence" value="ECO:0007669"/>
    <property type="project" value="UniProtKB-UniRule"/>
</dbReference>
<sequence>MKAIYLIGFMGTGKTTISHALGEHLNVPVTDCDEAIVQYAGKSIPRIFEEEGEQGFRDIEQQTLRQLHAENHIVATGGGVVLREENRAHMKKNGIIIWLEASTEEILKRLDSDKTRPLLTGGDMAERIQTLFDARKELYEGTAHMRIDTTGKAKDEIVHEILSHLDEYDV</sequence>
<evidence type="ECO:0000256" key="8">
    <source>
        <dbReference type="ARBA" id="ARBA00022840"/>
    </source>
</evidence>
<comment type="caution">
    <text evidence="11">Lacks conserved residue(s) required for the propagation of feature annotation.</text>
</comment>
<feature type="binding site" evidence="11">
    <location>
        <position position="78"/>
    </location>
    <ligand>
        <name>substrate</name>
    </ligand>
</feature>
<keyword evidence="6 11" id="KW-0547">Nucleotide-binding</keyword>
<comment type="catalytic activity">
    <reaction evidence="10 11">
        <text>shikimate + ATP = 3-phosphoshikimate + ADP + H(+)</text>
        <dbReference type="Rhea" id="RHEA:13121"/>
        <dbReference type="ChEBI" id="CHEBI:15378"/>
        <dbReference type="ChEBI" id="CHEBI:30616"/>
        <dbReference type="ChEBI" id="CHEBI:36208"/>
        <dbReference type="ChEBI" id="CHEBI:145989"/>
        <dbReference type="ChEBI" id="CHEBI:456216"/>
        <dbReference type="EC" id="2.7.1.71"/>
    </reaction>
</comment>
<dbReference type="OrthoDB" id="9800332at2"/>
<dbReference type="PROSITE" id="PS01128">
    <property type="entry name" value="SHIKIMATE_KINASE"/>
    <property type="match status" value="1"/>
</dbReference>
<comment type="pathway">
    <text evidence="1 11">Metabolic intermediate biosynthesis; chorismate biosynthesis; chorismate from D-erythrose 4-phosphate and phosphoenolpyruvate: step 5/7.</text>
</comment>
<dbReference type="PRINTS" id="PR01100">
    <property type="entry name" value="SHIKIMTKNASE"/>
</dbReference>
<dbReference type="InterPro" id="IPR027417">
    <property type="entry name" value="P-loop_NTPase"/>
</dbReference>
<keyword evidence="11" id="KW-0963">Cytoplasm</keyword>
<evidence type="ECO:0000313" key="12">
    <source>
        <dbReference type="EMBL" id="PQD96529.1"/>
    </source>
</evidence>
<dbReference type="SUPFAM" id="SSF52540">
    <property type="entry name" value="P-loop containing nucleoside triphosphate hydrolases"/>
    <property type="match status" value="1"/>
</dbReference>
<name>A0A2S7N3D7_9BACI</name>
<comment type="subunit">
    <text evidence="11">Monomer.</text>
</comment>
<dbReference type="Gene3D" id="3.40.50.300">
    <property type="entry name" value="P-loop containing nucleotide triphosphate hydrolases"/>
    <property type="match status" value="1"/>
</dbReference>
<evidence type="ECO:0000256" key="9">
    <source>
        <dbReference type="ARBA" id="ARBA00023141"/>
    </source>
</evidence>
<comment type="cofactor">
    <cofactor evidence="11">
        <name>Mg(2+)</name>
        <dbReference type="ChEBI" id="CHEBI:18420"/>
    </cofactor>
    <text evidence="11">Binds 1 Mg(2+) ion per subunit.</text>
</comment>
<dbReference type="PANTHER" id="PTHR21087">
    <property type="entry name" value="SHIKIMATE KINASE"/>
    <property type="match status" value="1"/>
</dbReference>
<proteinExistence type="inferred from homology"/>
<feature type="binding site" evidence="11">
    <location>
        <position position="116"/>
    </location>
    <ligand>
        <name>ATP</name>
        <dbReference type="ChEBI" id="CHEBI:30616"/>
    </ligand>
</feature>
<dbReference type="EMBL" id="PKOZ01000001">
    <property type="protein sequence ID" value="PQD96529.1"/>
    <property type="molecule type" value="Genomic_DNA"/>
</dbReference>
<keyword evidence="7 11" id="KW-0418">Kinase</keyword>
<keyword evidence="9 11" id="KW-0057">Aromatic amino acid biosynthesis</keyword>
<dbReference type="UniPathway" id="UPA00053">
    <property type="reaction ID" value="UER00088"/>
</dbReference>
<dbReference type="HAMAP" id="MF_00109">
    <property type="entry name" value="Shikimate_kinase"/>
    <property type="match status" value="1"/>
</dbReference>
<dbReference type="GO" id="GO:0004765">
    <property type="term" value="F:shikimate kinase activity"/>
    <property type="evidence" value="ECO:0007669"/>
    <property type="project" value="UniProtKB-UniRule"/>
</dbReference>
<dbReference type="CDD" id="cd00464">
    <property type="entry name" value="SK"/>
    <property type="match status" value="1"/>
</dbReference>